<proteinExistence type="inferred from homology"/>
<comment type="similarity">
    <text evidence="8">Belongs to the ATPase delta chain family.</text>
</comment>
<dbReference type="RefSeq" id="WP_193799759.1">
    <property type="nucleotide sequence ID" value="NZ_JADEWC010000003.1"/>
</dbReference>
<evidence type="ECO:0000313" key="9">
    <source>
        <dbReference type="EMBL" id="MBE9221573.1"/>
    </source>
</evidence>
<name>A0ABR9V112_9CHRO</name>
<evidence type="ECO:0000256" key="6">
    <source>
        <dbReference type="ARBA" id="ARBA00023196"/>
    </source>
</evidence>
<dbReference type="InterPro" id="IPR026015">
    <property type="entry name" value="ATP_synth_OSCP/delta_N_sf"/>
</dbReference>
<dbReference type="SUPFAM" id="SSF47928">
    <property type="entry name" value="N-terminal domain of the delta subunit of the F1F0-ATP synthase"/>
    <property type="match status" value="1"/>
</dbReference>
<evidence type="ECO:0000256" key="2">
    <source>
        <dbReference type="ARBA" id="ARBA00022448"/>
    </source>
</evidence>
<comment type="function">
    <text evidence="8">This protein is part of the stalk that links CF(0) to CF(1). It either transmits conformational changes from CF(0) to CF(1) or is implicated in proton conduction.</text>
</comment>
<reference evidence="9 10" key="1">
    <citation type="submission" date="2020-10" db="EMBL/GenBank/DDBJ databases">
        <authorList>
            <person name="Castelo-Branco R."/>
            <person name="Eusebio N."/>
            <person name="Adriana R."/>
            <person name="Vieira A."/>
            <person name="Brugerolle De Fraissinette N."/>
            <person name="Rezende De Castro R."/>
            <person name="Schneider M.P."/>
            <person name="Vasconcelos V."/>
            <person name="Leao P.N."/>
        </authorList>
    </citation>
    <scope>NUCLEOTIDE SEQUENCE [LARGE SCALE GENOMIC DNA]</scope>
    <source>
        <strain evidence="9 10">LEGE 03274</strain>
    </source>
</reference>
<evidence type="ECO:0000256" key="7">
    <source>
        <dbReference type="ARBA" id="ARBA00023310"/>
    </source>
</evidence>
<sequence>MQSAITAEVVEPYAEALMSLAKEKNVADAIGEDVRSLVSLLKESAELKALFASPMIKAEQKKAVIRNIAGEQINPFLLNFLLLLVDKGRISFIEGVLAKYLEILRKLNNTVLAEITSAVRLYEGESEKLMEKVKTLTGASAVEIETKIDPDIIGGVIIKVGSQVYDASLRGQLRRITLGMLGSN</sequence>
<comment type="function">
    <text evidence="8">F(1)F(0) ATP synthase produces ATP from ADP in the presence of a proton or sodium gradient. F-type ATPases consist of two structural domains, F(1) containing the extramembraneous catalytic core and F(0) containing the membrane proton channel, linked together by a central stalk and a peripheral stalk. During catalysis, ATP synthesis in the catalytic domain of F(1) is coupled via a rotary mechanism of the central stalk subunits to proton translocation.</text>
</comment>
<keyword evidence="7 8" id="KW-0066">ATP synthesis</keyword>
<dbReference type="Proteomes" id="UP000654604">
    <property type="component" value="Unassembled WGS sequence"/>
</dbReference>
<evidence type="ECO:0000256" key="1">
    <source>
        <dbReference type="ARBA" id="ARBA00004370"/>
    </source>
</evidence>
<dbReference type="Gene3D" id="1.10.520.20">
    <property type="entry name" value="N-terminal domain of the delta subunit of the F1F0-ATP synthase"/>
    <property type="match status" value="1"/>
</dbReference>
<organism evidence="9 10">
    <name type="scientific">Cyanobacterium stanieri LEGE 03274</name>
    <dbReference type="NCBI Taxonomy" id="1828756"/>
    <lineage>
        <taxon>Bacteria</taxon>
        <taxon>Bacillati</taxon>
        <taxon>Cyanobacteriota</taxon>
        <taxon>Cyanophyceae</taxon>
        <taxon>Oscillatoriophycideae</taxon>
        <taxon>Chroococcales</taxon>
        <taxon>Geminocystaceae</taxon>
        <taxon>Cyanobacterium</taxon>
    </lineage>
</organism>
<keyword evidence="4 8" id="KW-0406">Ion transport</keyword>
<keyword evidence="10" id="KW-1185">Reference proteome</keyword>
<dbReference type="InterPro" id="IPR020781">
    <property type="entry name" value="ATPase_OSCP/d_CS"/>
</dbReference>
<gene>
    <name evidence="8" type="primary">atpH</name>
    <name evidence="8" type="synonym">atpD</name>
    <name evidence="9" type="ORF">IQ215_02580</name>
</gene>
<dbReference type="PRINTS" id="PR00125">
    <property type="entry name" value="ATPASEDELTA"/>
</dbReference>
<evidence type="ECO:0000313" key="10">
    <source>
        <dbReference type="Proteomes" id="UP000654604"/>
    </source>
</evidence>
<dbReference type="NCBIfam" id="NF004403">
    <property type="entry name" value="PRK05758.2-4"/>
    <property type="match status" value="1"/>
</dbReference>
<dbReference type="Pfam" id="PF00213">
    <property type="entry name" value="OSCP"/>
    <property type="match status" value="1"/>
</dbReference>
<evidence type="ECO:0000256" key="5">
    <source>
        <dbReference type="ARBA" id="ARBA00023136"/>
    </source>
</evidence>
<evidence type="ECO:0000256" key="8">
    <source>
        <dbReference type="HAMAP-Rule" id="MF_01416"/>
    </source>
</evidence>
<evidence type="ECO:0000256" key="3">
    <source>
        <dbReference type="ARBA" id="ARBA00022781"/>
    </source>
</evidence>
<comment type="caution">
    <text evidence="9">The sequence shown here is derived from an EMBL/GenBank/DDBJ whole genome shotgun (WGS) entry which is preliminary data.</text>
</comment>
<dbReference type="PANTHER" id="PTHR11910">
    <property type="entry name" value="ATP SYNTHASE DELTA CHAIN"/>
    <property type="match status" value="1"/>
</dbReference>
<keyword evidence="2 8" id="KW-0813">Transport</keyword>
<dbReference type="EMBL" id="JADEWC010000003">
    <property type="protein sequence ID" value="MBE9221573.1"/>
    <property type="molecule type" value="Genomic_DNA"/>
</dbReference>
<dbReference type="NCBIfam" id="TIGR01145">
    <property type="entry name" value="ATP_synt_delta"/>
    <property type="match status" value="1"/>
</dbReference>
<dbReference type="PROSITE" id="PS00389">
    <property type="entry name" value="ATPASE_DELTA"/>
    <property type="match status" value="1"/>
</dbReference>
<keyword evidence="6 8" id="KW-0139">CF(1)</keyword>
<keyword evidence="3 8" id="KW-0375">Hydrogen ion transport</keyword>
<protein>
    <recommendedName>
        <fullName evidence="8">ATP synthase subunit delta</fullName>
    </recommendedName>
    <alternativeName>
        <fullName evidence="8">ATP synthase F(1) sector subunit delta</fullName>
    </alternativeName>
    <alternativeName>
        <fullName evidence="8">F-type ATPase subunit delta</fullName>
        <shortName evidence="8">F-ATPase subunit delta</shortName>
    </alternativeName>
</protein>
<dbReference type="HAMAP" id="MF_01416">
    <property type="entry name" value="ATP_synth_delta_bact"/>
    <property type="match status" value="1"/>
</dbReference>
<evidence type="ECO:0000256" key="4">
    <source>
        <dbReference type="ARBA" id="ARBA00023065"/>
    </source>
</evidence>
<dbReference type="InterPro" id="IPR000711">
    <property type="entry name" value="ATPase_OSCP/dsu"/>
</dbReference>
<keyword evidence="8" id="KW-0793">Thylakoid</keyword>
<accession>A0ABR9V112</accession>
<comment type="subcellular location">
    <subcellularLocation>
        <location evidence="8">Cellular thylakoid membrane</location>
        <topology evidence="8">Peripheral membrane protein</topology>
    </subcellularLocation>
    <subcellularLocation>
        <location evidence="1">Membrane</location>
    </subcellularLocation>
</comment>
<keyword evidence="5 8" id="KW-0472">Membrane</keyword>